<dbReference type="PANTHER" id="PTHR20922">
    <property type="entry name" value="DNL-TYPE ZINC FINGER PROTEIN"/>
    <property type="match status" value="1"/>
</dbReference>
<keyword evidence="2 4" id="KW-0863">Zinc-finger</keyword>
<evidence type="ECO:0000313" key="8">
    <source>
        <dbReference type="Proteomes" id="UP000308768"/>
    </source>
</evidence>
<dbReference type="GO" id="GO:0006457">
    <property type="term" value="P:protein folding"/>
    <property type="evidence" value="ECO:0007669"/>
    <property type="project" value="TreeGrafter"/>
</dbReference>
<dbReference type="PROSITE" id="PS51257">
    <property type="entry name" value="PROKAR_LIPOPROTEIN"/>
    <property type="match status" value="1"/>
</dbReference>
<feature type="compositionally biased region" description="Low complexity" evidence="5">
    <location>
        <begin position="82"/>
        <end position="92"/>
    </location>
</feature>
<dbReference type="STRING" id="331657.A0A4U0XHN2"/>
<protein>
    <recommendedName>
        <fullName evidence="6">DNL-type domain-containing protein</fullName>
    </recommendedName>
</protein>
<dbReference type="AlphaFoldDB" id="A0A4U0XHN2"/>
<proteinExistence type="predicted"/>
<dbReference type="Proteomes" id="UP000308768">
    <property type="component" value="Unassembled WGS sequence"/>
</dbReference>
<evidence type="ECO:0000256" key="5">
    <source>
        <dbReference type="SAM" id="MobiDB-lite"/>
    </source>
</evidence>
<comment type="caution">
    <text evidence="7">The sequence shown here is derived from an EMBL/GenBank/DDBJ whole genome shotgun (WGS) entry which is preliminary data.</text>
</comment>
<name>A0A4U0XHN2_9PEZI</name>
<dbReference type="EMBL" id="NAJN01000327">
    <property type="protein sequence ID" value="TKA74893.1"/>
    <property type="molecule type" value="Genomic_DNA"/>
</dbReference>
<dbReference type="GO" id="GO:0050821">
    <property type="term" value="P:protein stabilization"/>
    <property type="evidence" value="ECO:0007669"/>
    <property type="project" value="TreeGrafter"/>
</dbReference>
<gene>
    <name evidence="7" type="ORF">B0A49_07888</name>
</gene>
<dbReference type="GO" id="GO:0008270">
    <property type="term" value="F:zinc ion binding"/>
    <property type="evidence" value="ECO:0007669"/>
    <property type="project" value="UniProtKB-KW"/>
</dbReference>
<accession>A0A4U0XHN2</accession>
<keyword evidence="3" id="KW-0862">Zinc</keyword>
<sequence>MTFTCRPCSHRSSHRVSKQGYYHGTVLISCPSCKNKHLISDHLQIFSDSRITLDDIMREKGQLVKRGALGGDGDVEFWDDGTTTTTEPTQPTRQIGDS</sequence>
<dbReference type="Pfam" id="PF05180">
    <property type="entry name" value="zf-DNL"/>
    <property type="match status" value="1"/>
</dbReference>
<feature type="region of interest" description="Disordered" evidence="5">
    <location>
        <begin position="75"/>
        <end position="98"/>
    </location>
</feature>
<dbReference type="InterPro" id="IPR024158">
    <property type="entry name" value="Mt_import_TIM15"/>
</dbReference>
<dbReference type="GO" id="GO:0030150">
    <property type="term" value="P:protein import into mitochondrial matrix"/>
    <property type="evidence" value="ECO:0007669"/>
    <property type="project" value="TreeGrafter"/>
</dbReference>
<evidence type="ECO:0000256" key="3">
    <source>
        <dbReference type="ARBA" id="ARBA00022833"/>
    </source>
</evidence>
<dbReference type="PANTHER" id="PTHR20922:SF13">
    <property type="entry name" value="DNL-TYPE ZINC FINGER PROTEIN"/>
    <property type="match status" value="1"/>
</dbReference>
<evidence type="ECO:0000256" key="4">
    <source>
        <dbReference type="PROSITE-ProRule" id="PRU00834"/>
    </source>
</evidence>
<feature type="domain" description="DNL-type" evidence="6">
    <location>
        <begin position="1"/>
        <end position="89"/>
    </location>
</feature>
<evidence type="ECO:0000313" key="7">
    <source>
        <dbReference type="EMBL" id="TKA74893.1"/>
    </source>
</evidence>
<dbReference type="GO" id="GO:0051087">
    <property type="term" value="F:protein-folding chaperone binding"/>
    <property type="evidence" value="ECO:0007669"/>
    <property type="project" value="TreeGrafter"/>
</dbReference>
<keyword evidence="8" id="KW-1185">Reference proteome</keyword>
<dbReference type="OrthoDB" id="512667at2759"/>
<organism evidence="7 8">
    <name type="scientific">Cryomyces minteri</name>
    <dbReference type="NCBI Taxonomy" id="331657"/>
    <lineage>
        <taxon>Eukaryota</taxon>
        <taxon>Fungi</taxon>
        <taxon>Dikarya</taxon>
        <taxon>Ascomycota</taxon>
        <taxon>Pezizomycotina</taxon>
        <taxon>Dothideomycetes</taxon>
        <taxon>Dothideomycetes incertae sedis</taxon>
        <taxon>Cryomyces</taxon>
    </lineage>
</organism>
<dbReference type="GO" id="GO:0005739">
    <property type="term" value="C:mitochondrion"/>
    <property type="evidence" value="ECO:0007669"/>
    <property type="project" value="TreeGrafter"/>
</dbReference>
<reference evidence="7 8" key="1">
    <citation type="submission" date="2017-03" db="EMBL/GenBank/DDBJ databases">
        <title>Genomes of endolithic fungi from Antarctica.</title>
        <authorList>
            <person name="Coleine C."/>
            <person name="Masonjones S."/>
            <person name="Stajich J.E."/>
        </authorList>
    </citation>
    <scope>NUCLEOTIDE SEQUENCE [LARGE SCALE GENOMIC DNA]</scope>
    <source>
        <strain evidence="7 8">CCFEE 5187</strain>
    </source>
</reference>
<evidence type="ECO:0000256" key="1">
    <source>
        <dbReference type="ARBA" id="ARBA00022723"/>
    </source>
</evidence>
<evidence type="ECO:0000256" key="2">
    <source>
        <dbReference type="ARBA" id="ARBA00022771"/>
    </source>
</evidence>
<evidence type="ECO:0000259" key="6">
    <source>
        <dbReference type="PROSITE" id="PS51501"/>
    </source>
</evidence>
<dbReference type="InterPro" id="IPR007853">
    <property type="entry name" value="Znf_DNL-typ"/>
</dbReference>
<keyword evidence="1" id="KW-0479">Metal-binding</keyword>
<dbReference type="PROSITE" id="PS51501">
    <property type="entry name" value="ZF_DNL"/>
    <property type="match status" value="1"/>
</dbReference>